<feature type="compositionally biased region" description="Low complexity" evidence="1">
    <location>
        <begin position="908"/>
        <end position="917"/>
    </location>
</feature>
<feature type="compositionally biased region" description="Basic and acidic residues" evidence="1">
    <location>
        <begin position="894"/>
        <end position="906"/>
    </location>
</feature>
<dbReference type="Pfam" id="PF13516">
    <property type="entry name" value="LRR_6"/>
    <property type="match status" value="2"/>
</dbReference>
<evidence type="ECO:0000256" key="1">
    <source>
        <dbReference type="SAM" id="MobiDB-lite"/>
    </source>
</evidence>
<dbReference type="SUPFAM" id="SSF52047">
    <property type="entry name" value="RNI-like"/>
    <property type="match status" value="2"/>
</dbReference>
<keyword evidence="2" id="KW-1133">Transmembrane helix</keyword>
<feature type="compositionally biased region" description="Pro residues" evidence="1">
    <location>
        <begin position="854"/>
        <end position="871"/>
    </location>
</feature>
<dbReference type="PANTHER" id="PTHR24112">
    <property type="entry name" value="LEUCINE-RICH REPEAT, ISOFORM F-RELATED"/>
    <property type="match status" value="1"/>
</dbReference>
<dbReference type="Proteomes" id="UP000241769">
    <property type="component" value="Unassembled WGS sequence"/>
</dbReference>
<dbReference type="Gene3D" id="3.80.10.10">
    <property type="entry name" value="Ribonuclease Inhibitor"/>
    <property type="match status" value="1"/>
</dbReference>
<reference evidence="3 4" key="1">
    <citation type="journal article" date="2018" name="Genome Biol. Evol.">
        <title>Multiple Roots of Fruiting Body Formation in Amoebozoa.</title>
        <authorList>
            <person name="Hillmann F."/>
            <person name="Forbes G."/>
            <person name="Novohradska S."/>
            <person name="Ferling I."/>
            <person name="Riege K."/>
            <person name="Groth M."/>
            <person name="Westermann M."/>
            <person name="Marz M."/>
            <person name="Spaller T."/>
            <person name="Winckler T."/>
            <person name="Schaap P."/>
            <person name="Glockner G."/>
        </authorList>
    </citation>
    <scope>NUCLEOTIDE SEQUENCE [LARGE SCALE GENOMIC DNA]</scope>
    <source>
        <strain evidence="3 4">Jena</strain>
    </source>
</reference>
<dbReference type="STRING" id="1890364.A0A2P6NI38"/>
<proteinExistence type="predicted"/>
<dbReference type="GO" id="GO:0016477">
    <property type="term" value="P:cell migration"/>
    <property type="evidence" value="ECO:0007669"/>
    <property type="project" value="TreeGrafter"/>
</dbReference>
<protein>
    <submittedName>
        <fullName evidence="3">Leucine-rich repeat-containing protein</fullName>
    </submittedName>
</protein>
<feature type="region of interest" description="Disordered" evidence="1">
    <location>
        <begin position="835"/>
        <end position="932"/>
    </location>
</feature>
<evidence type="ECO:0000313" key="4">
    <source>
        <dbReference type="Proteomes" id="UP000241769"/>
    </source>
</evidence>
<organism evidence="3 4">
    <name type="scientific">Planoprotostelium fungivorum</name>
    <dbReference type="NCBI Taxonomy" id="1890364"/>
    <lineage>
        <taxon>Eukaryota</taxon>
        <taxon>Amoebozoa</taxon>
        <taxon>Evosea</taxon>
        <taxon>Variosea</taxon>
        <taxon>Cavosteliida</taxon>
        <taxon>Cavosteliaceae</taxon>
        <taxon>Planoprotostelium</taxon>
    </lineage>
</organism>
<accession>A0A2P6NI38</accession>
<dbReference type="InParanoid" id="A0A2P6NI38"/>
<feature type="transmembrane region" description="Helical" evidence="2">
    <location>
        <begin position="1350"/>
        <end position="1374"/>
    </location>
</feature>
<dbReference type="SMART" id="SM00368">
    <property type="entry name" value="LRR_RI"/>
    <property type="match status" value="9"/>
</dbReference>
<dbReference type="OrthoDB" id="18598at2759"/>
<feature type="transmembrane region" description="Helical" evidence="2">
    <location>
        <begin position="1284"/>
        <end position="1307"/>
    </location>
</feature>
<dbReference type="EMBL" id="MDYQ01000079">
    <property type="protein sequence ID" value="PRP83601.1"/>
    <property type="molecule type" value="Genomic_DNA"/>
</dbReference>
<gene>
    <name evidence="3" type="ORF">PROFUN_08327</name>
</gene>
<keyword evidence="4" id="KW-1185">Reference proteome</keyword>
<keyword evidence="2" id="KW-0472">Membrane</keyword>
<dbReference type="InterPro" id="IPR032675">
    <property type="entry name" value="LRR_dom_sf"/>
</dbReference>
<evidence type="ECO:0000313" key="3">
    <source>
        <dbReference type="EMBL" id="PRP83601.1"/>
    </source>
</evidence>
<sequence>MSEISAAEQRAIQQILSQRQDESTWEGYVEKQMDKKTEKRIVVIGQDRIYSLAPGGKLAREATYYDLTELKSSNPKDVQLTFKDFVLNFVHERGEDIIHMIRIHHRNAFGGSPNAPKFKLELTPSSRVRELDAYQEQPLGGFLNAYHTMSISNNDNRHRGDIAWDLENLFSPRRLTDFNLKEFEQPITSQELRPLLAALQVNTYFRSFKVKKIQLDKADIITIVELLKYNTAIEQVVLQRNNINAAAVAAICDGMAANKSLQLTRLSLDDNPLEDKGMTSVSTYLAGINRGLVHLSLARCNAGKVGSVALGNALKKNVHMSTTMSIFDVSGNKFEADGSSAVASFLASANGLTKLNLANCFINPEVILNAIMRGCPELKYLDLSGNKLTKKDVTVLAKYLQSATQLVELNLNNTSIPPENIQEVIQSISNNPYLKDFKLIMGENKLGIAGARAIATMVDKIQHVYSLDLHDNEFGEEGVTVLIGGLINNRCIKHLNIDANFKTRAKEKSKGFIEPLIALIGSETALESLSIAGGLKSELRTDVLPLIYALATNNTLKSIDISGHLMGNKGAAALGKALQTNETLDTLRWDGNATTAVGFSSFLIGLKRNFTLKSMVVPIYDIGNALKGAEVQDITRSVSEMEKLMIRNQSPVSQYLSNESAGASSQFAFLLSNKIKASGRKVNNEEYGSKMKEINQSDQLMASLFNLKEESNQLFEMELKNKLIEFVKSCVPLFSSVKSSLIENMAANINKESKVLDKNSVKRLENSLQYGGKDLPEEEFQRILTGQAHTELCQKANTALHSTVSITSDYLYEKYLNVLQEVDYDIAQSIKSEEASLPTPTATPPITPRDSKPPAKPLPTPAKKSAPPPTPSRVGRPDSAAAAAPAGPIVSVEKIPKTESNLEHLAKGKPTGPAGKKPPTRKPRPAPPASSTIVTYGIGQYDHHRVDFEQQSPSTFPCDFGVCERESCKQLRGFISARGGWIHKCTILVHRNKKISKLTEAATRLFASDLNRPQCSSNPLDVPPQDDVEGLCEQMKNKIWGGAPWTEDAEELLALIEQQGFRNVLQFDAQSTVFSLSGRDGTFKPKFGPSSELSLVVLSLKGNNYGSSTTDIRFGGNRGARMSGSDLLSMTTTCIDGTYATKIYRPNTNFCILVLSNYHWVEDHREIKRKRPTCIPPPRRRQKMKVISSLPFNQEERDLVLTYCQDRANERELDLRDPLDEPGSIELTFVVTYADLSRMNDFVLHLVEMIGQGAPLYLTQVAYIQEVREKIGNLSIPIVSTVNLLKIIMISLQLFHILYLSGFTTTLPRTRLLYDRTDNILRTITCLIFFSASIWQMVYTHRPSMTVYYFVATLLIGRINLLELIYLAFTIYWIGAEYLWNNSKTVAVYAGNTSKMTTLVGDREFCHKIKGEEGVLTPY</sequence>
<dbReference type="FunCoup" id="A0A2P6NI38">
    <property type="interactions" value="16"/>
</dbReference>
<dbReference type="InterPro" id="IPR001611">
    <property type="entry name" value="Leu-rich_rpt"/>
</dbReference>
<dbReference type="GO" id="GO:0030027">
    <property type="term" value="C:lamellipodium"/>
    <property type="evidence" value="ECO:0007669"/>
    <property type="project" value="TreeGrafter"/>
</dbReference>
<keyword evidence="2" id="KW-0812">Transmembrane</keyword>
<comment type="caution">
    <text evidence="3">The sequence shown here is derived from an EMBL/GenBank/DDBJ whole genome shotgun (WGS) entry which is preliminary data.</text>
</comment>
<dbReference type="PANTHER" id="PTHR24112:SF65">
    <property type="entry name" value="PROTEIN CARMIL"/>
    <property type="match status" value="1"/>
</dbReference>
<dbReference type="GO" id="GO:0034315">
    <property type="term" value="P:regulation of Arp2/3 complex-mediated actin nucleation"/>
    <property type="evidence" value="ECO:0007669"/>
    <property type="project" value="TreeGrafter"/>
</dbReference>
<dbReference type="GO" id="GO:0005886">
    <property type="term" value="C:plasma membrane"/>
    <property type="evidence" value="ECO:0007669"/>
    <property type="project" value="TreeGrafter"/>
</dbReference>
<feature type="transmembrane region" description="Helical" evidence="2">
    <location>
        <begin position="1319"/>
        <end position="1338"/>
    </location>
</feature>
<dbReference type="InterPro" id="IPR051279">
    <property type="entry name" value="PP1-Reg/Actin-Interact_Protein"/>
</dbReference>
<evidence type="ECO:0000256" key="2">
    <source>
        <dbReference type="SAM" id="Phobius"/>
    </source>
</evidence>
<name>A0A2P6NI38_9EUKA</name>